<dbReference type="RefSeq" id="WP_106238721.1">
    <property type="nucleotide sequence ID" value="NZ_PVZC01000001.1"/>
</dbReference>
<dbReference type="NCBIfam" id="TIGR02857">
    <property type="entry name" value="CydD"/>
    <property type="match status" value="1"/>
</dbReference>
<dbReference type="InterPro" id="IPR027417">
    <property type="entry name" value="P-loop_NTPase"/>
</dbReference>
<evidence type="ECO:0000259" key="11">
    <source>
        <dbReference type="PROSITE" id="PS50893"/>
    </source>
</evidence>
<keyword evidence="6 13" id="KW-0067">ATP-binding</keyword>
<feature type="transmembrane region" description="Helical" evidence="10">
    <location>
        <begin position="64"/>
        <end position="85"/>
    </location>
</feature>
<dbReference type="PANTHER" id="PTHR24221:SF590">
    <property type="entry name" value="COMPONENT LINKED WITH THE ASSEMBLY OF CYTOCHROME' TRANSPORT TRANSMEMBRANE ATP-BINDING PROTEIN ABC TRANSPORTER CYDD-RELATED"/>
    <property type="match status" value="1"/>
</dbReference>
<keyword evidence="4 10" id="KW-0812">Transmembrane</keyword>
<organism evidence="13 14">
    <name type="scientific">Allonocardiopsis opalescens</name>
    <dbReference type="NCBI Taxonomy" id="1144618"/>
    <lineage>
        <taxon>Bacteria</taxon>
        <taxon>Bacillati</taxon>
        <taxon>Actinomycetota</taxon>
        <taxon>Actinomycetes</taxon>
        <taxon>Streptosporangiales</taxon>
        <taxon>Allonocardiopsis</taxon>
    </lineage>
</organism>
<evidence type="ECO:0000256" key="2">
    <source>
        <dbReference type="ARBA" id="ARBA00022448"/>
    </source>
</evidence>
<feature type="domain" description="ABC transporter" evidence="11">
    <location>
        <begin position="349"/>
        <end position="574"/>
    </location>
</feature>
<evidence type="ECO:0000259" key="12">
    <source>
        <dbReference type="PROSITE" id="PS50929"/>
    </source>
</evidence>
<dbReference type="GO" id="GO:0005524">
    <property type="term" value="F:ATP binding"/>
    <property type="evidence" value="ECO:0007669"/>
    <property type="project" value="UniProtKB-KW"/>
</dbReference>
<dbReference type="PROSITE" id="PS50929">
    <property type="entry name" value="ABC_TM1F"/>
    <property type="match status" value="1"/>
</dbReference>
<dbReference type="Proteomes" id="UP000237846">
    <property type="component" value="Unassembled WGS sequence"/>
</dbReference>
<dbReference type="GO" id="GO:0005886">
    <property type="term" value="C:plasma membrane"/>
    <property type="evidence" value="ECO:0007669"/>
    <property type="project" value="UniProtKB-SubCell"/>
</dbReference>
<dbReference type="Pfam" id="PF00664">
    <property type="entry name" value="ABC_membrane"/>
    <property type="match status" value="1"/>
</dbReference>
<dbReference type="Gene3D" id="3.40.50.300">
    <property type="entry name" value="P-loop containing nucleotide triphosphate hydrolases"/>
    <property type="match status" value="1"/>
</dbReference>
<dbReference type="InterPro" id="IPR039421">
    <property type="entry name" value="Type_1_exporter"/>
</dbReference>
<proteinExistence type="inferred from homology"/>
<dbReference type="PROSITE" id="PS00211">
    <property type="entry name" value="ABC_TRANSPORTER_1"/>
    <property type="match status" value="1"/>
</dbReference>
<feature type="transmembrane region" description="Helical" evidence="10">
    <location>
        <begin position="247"/>
        <end position="267"/>
    </location>
</feature>
<dbReference type="OrthoDB" id="9806127at2"/>
<dbReference type="FunFam" id="3.40.50.300:FF:000299">
    <property type="entry name" value="ABC transporter ATP-binding protein/permease"/>
    <property type="match status" value="1"/>
</dbReference>
<dbReference type="GO" id="GO:0042883">
    <property type="term" value="P:cysteine transport"/>
    <property type="evidence" value="ECO:0007669"/>
    <property type="project" value="InterPro"/>
</dbReference>
<dbReference type="InterPro" id="IPR003439">
    <property type="entry name" value="ABC_transporter-like_ATP-bd"/>
</dbReference>
<dbReference type="InterPro" id="IPR014216">
    <property type="entry name" value="ABC_transptr_CydD"/>
</dbReference>
<name>A0A2T0QDR1_9ACTN</name>
<evidence type="ECO:0000256" key="10">
    <source>
        <dbReference type="SAM" id="Phobius"/>
    </source>
</evidence>
<evidence type="ECO:0000256" key="3">
    <source>
        <dbReference type="ARBA" id="ARBA00022475"/>
    </source>
</evidence>
<comment type="subcellular location">
    <subcellularLocation>
        <location evidence="1">Cell membrane</location>
        <topology evidence="1">Multi-pass membrane protein</topology>
    </subcellularLocation>
</comment>
<dbReference type="InterPro" id="IPR036640">
    <property type="entry name" value="ABC1_TM_sf"/>
</dbReference>
<dbReference type="GO" id="GO:0016887">
    <property type="term" value="F:ATP hydrolysis activity"/>
    <property type="evidence" value="ECO:0007669"/>
    <property type="project" value="InterPro"/>
</dbReference>
<keyword evidence="8 10" id="KW-0472">Membrane</keyword>
<protein>
    <submittedName>
        <fullName evidence="13">ATP-binding cassette subfamily C protein CydD</fullName>
    </submittedName>
</protein>
<evidence type="ECO:0000313" key="14">
    <source>
        <dbReference type="Proteomes" id="UP000237846"/>
    </source>
</evidence>
<keyword evidence="2" id="KW-0813">Transport</keyword>
<dbReference type="SUPFAM" id="SSF90123">
    <property type="entry name" value="ABC transporter transmembrane region"/>
    <property type="match status" value="1"/>
</dbReference>
<comment type="caution">
    <text evidence="13">The sequence shown here is derived from an EMBL/GenBank/DDBJ whole genome shotgun (WGS) entry which is preliminary data.</text>
</comment>
<reference evidence="13 14" key="1">
    <citation type="submission" date="2018-03" db="EMBL/GenBank/DDBJ databases">
        <title>Genomic Encyclopedia of Archaeal and Bacterial Type Strains, Phase II (KMG-II): from individual species to whole genera.</title>
        <authorList>
            <person name="Goeker M."/>
        </authorList>
    </citation>
    <scope>NUCLEOTIDE SEQUENCE [LARGE SCALE GENOMIC DNA]</scope>
    <source>
        <strain evidence="13 14">DSM 45601</strain>
    </source>
</reference>
<evidence type="ECO:0000256" key="1">
    <source>
        <dbReference type="ARBA" id="ARBA00004651"/>
    </source>
</evidence>
<dbReference type="SMART" id="SM00382">
    <property type="entry name" value="AAA"/>
    <property type="match status" value="1"/>
</dbReference>
<dbReference type="Gene3D" id="1.20.1560.10">
    <property type="entry name" value="ABC transporter type 1, transmembrane domain"/>
    <property type="match status" value="1"/>
</dbReference>
<dbReference type="SUPFAM" id="SSF52540">
    <property type="entry name" value="P-loop containing nucleoside triphosphate hydrolases"/>
    <property type="match status" value="1"/>
</dbReference>
<dbReference type="PANTHER" id="PTHR24221">
    <property type="entry name" value="ATP-BINDING CASSETTE SUB-FAMILY B"/>
    <property type="match status" value="1"/>
</dbReference>
<comment type="similarity">
    <text evidence="9">Belongs to the ABC transporter superfamily. Lipid exporter (TC 3.A.1.106) family.</text>
</comment>
<dbReference type="InterPro" id="IPR011527">
    <property type="entry name" value="ABC1_TM_dom"/>
</dbReference>
<keyword evidence="3" id="KW-1003">Cell membrane</keyword>
<evidence type="ECO:0000313" key="13">
    <source>
        <dbReference type="EMBL" id="PRY02010.1"/>
    </source>
</evidence>
<evidence type="ECO:0000256" key="5">
    <source>
        <dbReference type="ARBA" id="ARBA00022741"/>
    </source>
</evidence>
<dbReference type="InterPro" id="IPR017871">
    <property type="entry name" value="ABC_transporter-like_CS"/>
</dbReference>
<keyword evidence="5" id="KW-0547">Nucleotide-binding</keyword>
<evidence type="ECO:0000256" key="9">
    <source>
        <dbReference type="ARBA" id="ARBA00061644"/>
    </source>
</evidence>
<keyword evidence="7 10" id="KW-1133">Transmembrane helix</keyword>
<dbReference type="CDD" id="cd18584">
    <property type="entry name" value="ABC_6TM_AarD_CydD"/>
    <property type="match status" value="1"/>
</dbReference>
<evidence type="ECO:0000256" key="6">
    <source>
        <dbReference type="ARBA" id="ARBA00022840"/>
    </source>
</evidence>
<dbReference type="Pfam" id="PF00005">
    <property type="entry name" value="ABC_tran"/>
    <property type="match status" value="1"/>
</dbReference>
<dbReference type="GO" id="GO:0140359">
    <property type="term" value="F:ABC-type transporter activity"/>
    <property type="evidence" value="ECO:0007669"/>
    <property type="project" value="InterPro"/>
</dbReference>
<sequence>MTTAEGAARRTPPARGRLLGLLPGGRGHVLAFAAGSTVTAVLIVAQADLLAALLAGGFAGAAPAWPLIAALAAVVCVRAALWFGLEALARRAADAVKARLRTELLDRAQRGGPGWLAGRRRGELVTLATRGLDALDPYVTGYLPALVPAVVVPVAILIRLTAADWGSALIILLTLPLIPVFGALVGAHTRDATLRQWRSLERLGGHFADVVAGLPTLRVFGRARAQAEVVRRIADAHRGATMRTLRIAFLSALVLELVASVSVALVAVPVGLRLLDGQLTLHVALLVLILAPEAYLPLRALGTRFHASAEGLAVAERAFGVIDDETRVAAAPGAAGPPPGARAGGAPAVRLEGVTVRYPGRDRPALAEVSLEIRPGERVALVGPSGAGKSTLLALVLGFARADSGRVLLGGADAAAFTDADWARWRAGLGWIGQRPHLFAGTLAENIALAEPSAPSDAVEAAARAARVDAFAAELPEGYATRLGERGAGLSAGQRQRVALARAVLRDPPLLLLDEPTAHLDGRSEAAVLAATSALLTGRTAVLVTHRPALLAHADRVVTLRDGRIAAARATGSADD</sequence>
<feature type="domain" description="ABC transmembrane type-1" evidence="12">
    <location>
        <begin position="30"/>
        <end position="310"/>
    </location>
</feature>
<evidence type="ECO:0000256" key="4">
    <source>
        <dbReference type="ARBA" id="ARBA00022692"/>
    </source>
</evidence>
<accession>A0A2T0QDR1</accession>
<dbReference type="InterPro" id="IPR003593">
    <property type="entry name" value="AAA+_ATPase"/>
</dbReference>
<dbReference type="PROSITE" id="PS50893">
    <property type="entry name" value="ABC_TRANSPORTER_2"/>
    <property type="match status" value="1"/>
</dbReference>
<dbReference type="AlphaFoldDB" id="A0A2T0QDR1"/>
<gene>
    <name evidence="13" type="ORF">CLV72_101608</name>
</gene>
<dbReference type="EMBL" id="PVZC01000001">
    <property type="protein sequence ID" value="PRY02010.1"/>
    <property type="molecule type" value="Genomic_DNA"/>
</dbReference>
<feature type="transmembrane region" description="Helical" evidence="10">
    <location>
        <begin position="168"/>
        <end position="187"/>
    </location>
</feature>
<keyword evidence="14" id="KW-1185">Reference proteome</keyword>
<evidence type="ECO:0000256" key="7">
    <source>
        <dbReference type="ARBA" id="ARBA00022989"/>
    </source>
</evidence>
<feature type="transmembrane region" description="Helical" evidence="10">
    <location>
        <begin position="29"/>
        <end position="58"/>
    </location>
</feature>
<evidence type="ECO:0000256" key="8">
    <source>
        <dbReference type="ARBA" id="ARBA00023136"/>
    </source>
</evidence>
<feature type="transmembrane region" description="Helical" evidence="10">
    <location>
        <begin position="139"/>
        <end position="162"/>
    </location>
</feature>